<keyword evidence="5 6" id="KW-0472">Membrane</keyword>
<feature type="domain" description="EamA" evidence="7">
    <location>
        <begin position="15"/>
        <end position="146"/>
    </location>
</feature>
<feature type="transmembrane region" description="Helical" evidence="6">
    <location>
        <begin position="218"/>
        <end position="238"/>
    </location>
</feature>
<dbReference type="Pfam" id="PF00892">
    <property type="entry name" value="EamA"/>
    <property type="match status" value="2"/>
</dbReference>
<feature type="transmembrane region" description="Helical" evidence="6">
    <location>
        <begin position="156"/>
        <end position="176"/>
    </location>
</feature>
<dbReference type="RefSeq" id="WP_211851871.1">
    <property type="nucleotide sequence ID" value="NZ_JAAGBB010000007.1"/>
</dbReference>
<feature type="domain" description="EamA" evidence="7">
    <location>
        <begin position="158"/>
        <end position="289"/>
    </location>
</feature>
<dbReference type="PANTHER" id="PTHR32322:SF2">
    <property type="entry name" value="EAMA DOMAIN-CONTAINING PROTEIN"/>
    <property type="match status" value="1"/>
</dbReference>
<accession>A0ABS5EWG1</accession>
<comment type="similarity">
    <text evidence="2">Belongs to the EamA transporter family.</text>
</comment>
<evidence type="ECO:0000256" key="3">
    <source>
        <dbReference type="ARBA" id="ARBA00022692"/>
    </source>
</evidence>
<dbReference type="PANTHER" id="PTHR32322">
    <property type="entry name" value="INNER MEMBRANE TRANSPORTER"/>
    <property type="match status" value="1"/>
</dbReference>
<sequence length="298" mass="30577">MTSETEAALARERRIGWLCALAVVLIWVGFQITGRVAALSPLTAWDVGAMRYVGAFLAVLPILALRGLPRMAPHRLAAVVATAGIAFPLSAYLGFTLAPAAHAAVIMSAGLPVATSLLAWIFLREVPGRTRLISLGGVVAGVLLLAFEAGPAATGAWRGDLCYAAAAFSWAAYTLLVRRWRLPALEATLAVGLYAALVYLPVWWLLLPSATAEASLGAMLVPVVYHGALAAVVAGLFYTRSVAALGPGPITLSAGAVPALVAVSAWVLLGEQLGPAGIAGVGLACAGLVWGVAAARRA</sequence>
<feature type="transmembrane region" description="Helical" evidence="6">
    <location>
        <begin position="188"/>
        <end position="206"/>
    </location>
</feature>
<feature type="transmembrane region" description="Helical" evidence="6">
    <location>
        <begin position="101"/>
        <end position="123"/>
    </location>
</feature>
<proteinExistence type="inferred from homology"/>
<dbReference type="EMBL" id="JAAGBB010000007">
    <property type="protein sequence ID" value="MBR0664275.1"/>
    <property type="molecule type" value="Genomic_DNA"/>
</dbReference>
<keyword evidence="4 6" id="KW-1133">Transmembrane helix</keyword>
<name>A0ABS5EWG1_9PROT</name>
<feature type="transmembrane region" description="Helical" evidence="6">
    <location>
        <begin position="250"/>
        <end position="269"/>
    </location>
</feature>
<evidence type="ECO:0000313" key="9">
    <source>
        <dbReference type="Proteomes" id="UP001196870"/>
    </source>
</evidence>
<dbReference type="Proteomes" id="UP001196870">
    <property type="component" value="Unassembled WGS sequence"/>
</dbReference>
<feature type="transmembrane region" description="Helical" evidence="6">
    <location>
        <begin position="132"/>
        <end position="150"/>
    </location>
</feature>
<evidence type="ECO:0000256" key="6">
    <source>
        <dbReference type="SAM" id="Phobius"/>
    </source>
</evidence>
<comment type="subcellular location">
    <subcellularLocation>
        <location evidence="1">Membrane</location>
        <topology evidence="1">Multi-pass membrane protein</topology>
    </subcellularLocation>
</comment>
<evidence type="ECO:0000313" key="8">
    <source>
        <dbReference type="EMBL" id="MBR0664275.1"/>
    </source>
</evidence>
<feature type="transmembrane region" description="Helical" evidence="6">
    <location>
        <begin position="275"/>
        <end position="295"/>
    </location>
</feature>
<feature type="transmembrane region" description="Helical" evidence="6">
    <location>
        <begin position="49"/>
        <end position="69"/>
    </location>
</feature>
<dbReference type="InterPro" id="IPR037185">
    <property type="entry name" value="EmrE-like"/>
</dbReference>
<feature type="transmembrane region" description="Helical" evidence="6">
    <location>
        <begin position="76"/>
        <end position="95"/>
    </location>
</feature>
<comment type="caution">
    <text evidence="8">The sequence shown here is derived from an EMBL/GenBank/DDBJ whole genome shotgun (WGS) entry which is preliminary data.</text>
</comment>
<dbReference type="InterPro" id="IPR050638">
    <property type="entry name" value="AA-Vitamin_Transporters"/>
</dbReference>
<keyword evidence="3 6" id="KW-0812">Transmembrane</keyword>
<evidence type="ECO:0000259" key="7">
    <source>
        <dbReference type="Pfam" id="PF00892"/>
    </source>
</evidence>
<evidence type="ECO:0000256" key="4">
    <source>
        <dbReference type="ARBA" id="ARBA00022989"/>
    </source>
</evidence>
<gene>
    <name evidence="8" type="ORF">GXW71_07890</name>
</gene>
<evidence type="ECO:0000256" key="5">
    <source>
        <dbReference type="ARBA" id="ARBA00023136"/>
    </source>
</evidence>
<dbReference type="InterPro" id="IPR000620">
    <property type="entry name" value="EamA_dom"/>
</dbReference>
<evidence type="ECO:0000256" key="1">
    <source>
        <dbReference type="ARBA" id="ARBA00004141"/>
    </source>
</evidence>
<evidence type="ECO:0000256" key="2">
    <source>
        <dbReference type="ARBA" id="ARBA00007362"/>
    </source>
</evidence>
<keyword evidence="9" id="KW-1185">Reference proteome</keyword>
<dbReference type="SUPFAM" id="SSF103481">
    <property type="entry name" value="Multidrug resistance efflux transporter EmrE"/>
    <property type="match status" value="2"/>
</dbReference>
<feature type="transmembrane region" description="Helical" evidence="6">
    <location>
        <begin position="15"/>
        <end position="37"/>
    </location>
</feature>
<protein>
    <submittedName>
        <fullName evidence="8">DMT family transporter</fullName>
    </submittedName>
</protein>
<reference evidence="9" key="1">
    <citation type="journal article" date="2021" name="Syst. Appl. Microbiol.">
        <title>Roseomonas hellenica sp. nov., isolated from roots of wild-growing Alkanna tinctoria.</title>
        <authorList>
            <person name="Rat A."/>
            <person name="Naranjo H.D."/>
            <person name="Lebbe L."/>
            <person name="Cnockaert M."/>
            <person name="Krigas N."/>
            <person name="Grigoriadou K."/>
            <person name="Maloupa E."/>
            <person name="Willems A."/>
        </authorList>
    </citation>
    <scope>NUCLEOTIDE SEQUENCE [LARGE SCALE GENOMIC DNA]</scope>
    <source>
        <strain evidence="9">LMG 31523</strain>
    </source>
</reference>
<organism evidence="8 9">
    <name type="scientific">Plastoroseomonas hellenica</name>
    <dbReference type="NCBI Taxonomy" id="2687306"/>
    <lineage>
        <taxon>Bacteria</taxon>
        <taxon>Pseudomonadati</taxon>
        <taxon>Pseudomonadota</taxon>
        <taxon>Alphaproteobacteria</taxon>
        <taxon>Acetobacterales</taxon>
        <taxon>Acetobacteraceae</taxon>
        <taxon>Plastoroseomonas</taxon>
    </lineage>
</organism>